<feature type="coiled-coil region" evidence="3">
    <location>
        <begin position="561"/>
        <end position="595"/>
    </location>
</feature>
<dbReference type="RefSeq" id="WP_346750652.1">
    <property type="nucleotide sequence ID" value="NZ_JAUJEA010000001.1"/>
</dbReference>
<proteinExistence type="predicted"/>
<dbReference type="InterPro" id="IPR032524">
    <property type="entry name" value="ABC_tran_C"/>
</dbReference>
<sequence>MNYLSVESITKSFNEKVLFQNISFGIEQGQKTALVGSNGTGKSTLFKILVGSEKPDGGDIVFRNDIKVAFLNQNPTFNEELTIMEAVFDEEKPILKLIRDYEYHISIVDPNTDQQKKLQELIESMDSHNAWDYESRIKQILGKLGIDKFEQKVSSLSGGQRKRLALAKVLVEEPDFLLLDEPTNHLDIETIEWLENYLANQNMTLLLITHDRYFLERVTNHIIELEKGQLFRYQGNYGYYLEKKADREQVEAAEVEKAKNLMRKELDWIRRQPKARGTKAKYRIDAFHELKDKASTDLRKDTLTLDVQTKRQGGKILELEHISKSYGDKHLVNDFSYVFKKNDRIGIIGKNGIGKTTFLNILTKQLQPDSGKISEGVTTLFGYYTQEKVSFDDTQRVIDVVKEVAEVIKLGDGSTISASQFLHRFLFPPDMQYNPVGKLSGGEKRRLQLLRVLIKNPNFLILDEPTNDLDLQTLNILEDFLFNFKGCLMIVSHDRYFMDRLIDHAFVFQGDGVIKDFPGNYTDYRVWKLEVEKEEKIREVPEKNQEKKKEKSEDGKKKKLSFKERREYEELEKEIEMLEAEKEQMLQELNTGDLNHEELAKLGSRIEETDKMINEKSDRWLELAELAD</sequence>
<dbReference type="PROSITE" id="PS00211">
    <property type="entry name" value="ABC_TRANSPORTER_1"/>
    <property type="match status" value="2"/>
</dbReference>
<dbReference type="Gene3D" id="1.10.287.380">
    <property type="entry name" value="Valyl-tRNA synthetase, C-terminal domain"/>
    <property type="match status" value="1"/>
</dbReference>
<dbReference type="Pfam" id="PF12848">
    <property type="entry name" value="ABC_tran_Xtn"/>
    <property type="match status" value="1"/>
</dbReference>
<organism evidence="5 6">
    <name type="scientific">Splendidivirga corallicola</name>
    <dbReference type="NCBI Taxonomy" id="3051826"/>
    <lineage>
        <taxon>Bacteria</taxon>
        <taxon>Pseudomonadati</taxon>
        <taxon>Bacteroidota</taxon>
        <taxon>Cytophagia</taxon>
        <taxon>Cytophagales</taxon>
        <taxon>Splendidivirgaceae</taxon>
        <taxon>Splendidivirga</taxon>
    </lineage>
</organism>
<dbReference type="PANTHER" id="PTHR42855">
    <property type="entry name" value="ABC TRANSPORTER ATP-BINDING SUBUNIT"/>
    <property type="match status" value="1"/>
</dbReference>
<dbReference type="EMBL" id="JAUJEA010000001">
    <property type="protein sequence ID" value="MDN5200630.1"/>
    <property type="molecule type" value="Genomic_DNA"/>
</dbReference>
<keyword evidence="6" id="KW-1185">Reference proteome</keyword>
<feature type="domain" description="ABC transporter" evidence="4">
    <location>
        <begin position="317"/>
        <end position="535"/>
    </location>
</feature>
<comment type="caution">
    <text evidence="5">The sequence shown here is derived from an EMBL/GenBank/DDBJ whole genome shotgun (WGS) entry which is preliminary data.</text>
</comment>
<dbReference type="SMART" id="SM00382">
    <property type="entry name" value="AAA"/>
    <property type="match status" value="2"/>
</dbReference>
<evidence type="ECO:0000313" key="6">
    <source>
        <dbReference type="Proteomes" id="UP001172082"/>
    </source>
</evidence>
<dbReference type="PANTHER" id="PTHR42855:SF1">
    <property type="entry name" value="ABC TRANSPORTER DOMAIN-CONTAINING PROTEIN"/>
    <property type="match status" value="1"/>
</dbReference>
<dbReference type="CDD" id="cd03221">
    <property type="entry name" value="ABCF_EF-3"/>
    <property type="match status" value="2"/>
</dbReference>
<evidence type="ECO:0000256" key="2">
    <source>
        <dbReference type="ARBA" id="ARBA00022840"/>
    </source>
</evidence>
<evidence type="ECO:0000313" key="5">
    <source>
        <dbReference type="EMBL" id="MDN5200630.1"/>
    </source>
</evidence>
<keyword evidence="3" id="KW-0175">Coiled coil</keyword>
<dbReference type="InterPro" id="IPR017871">
    <property type="entry name" value="ABC_transporter-like_CS"/>
</dbReference>
<dbReference type="InterPro" id="IPR037118">
    <property type="entry name" value="Val-tRNA_synth_C_sf"/>
</dbReference>
<dbReference type="Pfam" id="PF00005">
    <property type="entry name" value="ABC_tran"/>
    <property type="match status" value="2"/>
</dbReference>
<feature type="domain" description="ABC transporter" evidence="4">
    <location>
        <begin position="4"/>
        <end position="252"/>
    </location>
</feature>
<name>A0ABT8KIU2_9BACT</name>
<evidence type="ECO:0000256" key="1">
    <source>
        <dbReference type="ARBA" id="ARBA00022741"/>
    </source>
</evidence>
<evidence type="ECO:0000259" key="4">
    <source>
        <dbReference type="PROSITE" id="PS50893"/>
    </source>
</evidence>
<keyword evidence="2 5" id="KW-0067">ATP-binding</keyword>
<protein>
    <submittedName>
        <fullName evidence="5">ABC-F family ATP-binding cassette domain-containing protein</fullName>
    </submittedName>
</protein>
<dbReference type="Pfam" id="PF16326">
    <property type="entry name" value="ABC_tran_CTD"/>
    <property type="match status" value="1"/>
</dbReference>
<evidence type="ECO:0000256" key="3">
    <source>
        <dbReference type="SAM" id="Coils"/>
    </source>
</evidence>
<dbReference type="Gene3D" id="3.40.50.300">
    <property type="entry name" value="P-loop containing nucleotide triphosphate hydrolases"/>
    <property type="match status" value="2"/>
</dbReference>
<dbReference type="InterPro" id="IPR003439">
    <property type="entry name" value="ABC_transporter-like_ATP-bd"/>
</dbReference>
<dbReference type="InterPro" id="IPR003593">
    <property type="entry name" value="AAA+_ATPase"/>
</dbReference>
<dbReference type="PROSITE" id="PS50893">
    <property type="entry name" value="ABC_TRANSPORTER_2"/>
    <property type="match status" value="2"/>
</dbReference>
<dbReference type="GO" id="GO:0005524">
    <property type="term" value="F:ATP binding"/>
    <property type="evidence" value="ECO:0007669"/>
    <property type="project" value="UniProtKB-KW"/>
</dbReference>
<keyword evidence="1" id="KW-0547">Nucleotide-binding</keyword>
<dbReference type="InterPro" id="IPR027417">
    <property type="entry name" value="P-loop_NTPase"/>
</dbReference>
<accession>A0ABT8KIU2</accession>
<dbReference type="SUPFAM" id="SSF52540">
    <property type="entry name" value="P-loop containing nucleoside triphosphate hydrolases"/>
    <property type="match status" value="2"/>
</dbReference>
<dbReference type="Proteomes" id="UP001172082">
    <property type="component" value="Unassembled WGS sequence"/>
</dbReference>
<dbReference type="InterPro" id="IPR032781">
    <property type="entry name" value="ABC_tran_Xtn"/>
</dbReference>
<dbReference type="InterPro" id="IPR051309">
    <property type="entry name" value="ABCF_ATPase"/>
</dbReference>
<reference evidence="5" key="1">
    <citation type="submission" date="2023-06" db="EMBL/GenBank/DDBJ databases">
        <title>Genomic of Parafulvivirga corallium.</title>
        <authorList>
            <person name="Wang G."/>
        </authorList>
    </citation>
    <scope>NUCLEOTIDE SEQUENCE</scope>
    <source>
        <strain evidence="5">BMA10</strain>
    </source>
</reference>
<gene>
    <name evidence="5" type="ORF">QQ008_04635</name>
</gene>